<keyword evidence="2" id="KW-1185">Reference proteome</keyword>
<evidence type="ECO:0000313" key="1">
    <source>
        <dbReference type="EMBL" id="GHG90759.1"/>
    </source>
</evidence>
<evidence type="ECO:0000313" key="2">
    <source>
        <dbReference type="Proteomes" id="UP000611500"/>
    </source>
</evidence>
<reference evidence="1" key="2">
    <citation type="submission" date="2020-09" db="EMBL/GenBank/DDBJ databases">
        <authorList>
            <person name="Sun Q."/>
            <person name="Zhou Y."/>
        </authorList>
    </citation>
    <scope>NUCLEOTIDE SEQUENCE</scope>
    <source>
        <strain evidence="1">CGMCC 1.7081</strain>
    </source>
</reference>
<name>A0A8J3MCQ8_9RHOB</name>
<dbReference type="EMBL" id="BNAP01000007">
    <property type="protein sequence ID" value="GHG90759.1"/>
    <property type="molecule type" value="Genomic_DNA"/>
</dbReference>
<gene>
    <name evidence="1" type="ORF">GCM10010961_21660</name>
</gene>
<protein>
    <submittedName>
        <fullName evidence="1">Uncharacterized protein</fullName>
    </submittedName>
</protein>
<reference evidence="1" key="1">
    <citation type="journal article" date="2014" name="Int. J. Syst. Evol. Microbiol.">
        <title>Complete genome sequence of Corynebacterium casei LMG S-19264T (=DSM 44701T), isolated from a smear-ripened cheese.</title>
        <authorList>
            <consortium name="US DOE Joint Genome Institute (JGI-PGF)"/>
            <person name="Walter F."/>
            <person name="Albersmeier A."/>
            <person name="Kalinowski J."/>
            <person name="Ruckert C."/>
        </authorList>
    </citation>
    <scope>NUCLEOTIDE SEQUENCE</scope>
    <source>
        <strain evidence="1">CGMCC 1.7081</strain>
    </source>
</reference>
<comment type="caution">
    <text evidence="1">The sequence shown here is derived from an EMBL/GenBank/DDBJ whole genome shotgun (WGS) entry which is preliminary data.</text>
</comment>
<organism evidence="1 2">
    <name type="scientific">Pseudodonghicola xiamenensis</name>
    <dbReference type="NCBI Taxonomy" id="337702"/>
    <lineage>
        <taxon>Bacteria</taxon>
        <taxon>Pseudomonadati</taxon>
        <taxon>Pseudomonadota</taxon>
        <taxon>Alphaproteobacteria</taxon>
        <taxon>Rhodobacterales</taxon>
        <taxon>Paracoccaceae</taxon>
        <taxon>Pseudodonghicola</taxon>
    </lineage>
</organism>
<dbReference type="Proteomes" id="UP000611500">
    <property type="component" value="Unassembled WGS sequence"/>
</dbReference>
<proteinExistence type="predicted"/>
<accession>A0A8J3MCQ8</accession>
<dbReference type="AlphaFoldDB" id="A0A8J3MCQ8"/>
<sequence length="125" mass="13462">MLSAFDCANEMSRLWWRVAVLAEDAQCVVGLRLLGLSGIWSVPPEESHDMILEKAPAFTAGLLAGVLTACEGHGPDRVMLAVVGPISARARENRERLVRRGPMVLGIAVFTPKDDLQSHNGATAQ</sequence>